<proteinExistence type="predicted"/>
<comment type="caution">
    <text evidence="2">The sequence shown here is derived from an EMBL/GenBank/DDBJ whole genome shotgun (WGS) entry which is preliminary data.</text>
</comment>
<evidence type="ECO:0000259" key="1">
    <source>
        <dbReference type="Pfam" id="PF13417"/>
    </source>
</evidence>
<accession>A0ABT3SZG0</accession>
<evidence type="ECO:0000313" key="2">
    <source>
        <dbReference type="EMBL" id="MCX2975383.1"/>
    </source>
</evidence>
<dbReference type="Gene3D" id="3.40.30.10">
    <property type="entry name" value="Glutaredoxin"/>
    <property type="match status" value="1"/>
</dbReference>
<dbReference type="InterPro" id="IPR004045">
    <property type="entry name" value="Glutathione_S-Trfase_N"/>
</dbReference>
<name>A0ABT3SZG0_9GAMM</name>
<dbReference type="InterPro" id="IPR036282">
    <property type="entry name" value="Glutathione-S-Trfase_C_sf"/>
</dbReference>
<dbReference type="Proteomes" id="UP001143307">
    <property type="component" value="Unassembled WGS sequence"/>
</dbReference>
<dbReference type="Pfam" id="PF13417">
    <property type="entry name" value="GST_N_3"/>
    <property type="match status" value="1"/>
</dbReference>
<gene>
    <name evidence="2" type="ORF">EYC87_17520</name>
</gene>
<feature type="domain" description="GST N-terminal" evidence="1">
    <location>
        <begin position="27"/>
        <end position="100"/>
    </location>
</feature>
<reference evidence="2" key="1">
    <citation type="submission" date="2019-02" db="EMBL/GenBank/DDBJ databases">
        <authorList>
            <person name="Li S.-H."/>
        </authorList>
    </citation>
    <scope>NUCLEOTIDE SEQUENCE</scope>
    <source>
        <strain evidence="2">IMCC8485</strain>
    </source>
</reference>
<dbReference type="SUPFAM" id="SSF52833">
    <property type="entry name" value="Thioredoxin-like"/>
    <property type="match status" value="1"/>
</dbReference>
<sequence>MAAMSDQDKANQAQQHQLVIYPDEYELIGSKNSYFSAKVRACLLYKRLPYVEVTANIESIMRAKQLTGSHIYPVVMCPDGAVLRDGCDIVEALEKRHPARPVIPADPLLHLVSLITELIADCFILEGAMTTRWCHDRNAEWAKRLFSQVSSERVKDTQLRQRGIDNGVRIGTSIRKRFAELAGTDYDPQLHIEATRDILSRLDTHLTATPFLLGDRPSLADLGMLNAMYGHLYRDPGELSDYMHWECISLSLWTEHMLAAAGESDRGDLYLTPSMEHVLAGFGQWYGERALNQVKQADQSLRDRPPGEIIGIGSAVPPYTAWRCQRLRDFYLQLGTEHLAEAERLLELSGLLEICHFQAGWRGEKQEQELVIVANR</sequence>
<dbReference type="EMBL" id="SHNP01000007">
    <property type="protein sequence ID" value="MCX2975383.1"/>
    <property type="molecule type" value="Genomic_DNA"/>
</dbReference>
<organism evidence="2 3">
    <name type="scientific">Candidatus Seongchinamella marina</name>
    <dbReference type="NCBI Taxonomy" id="2518990"/>
    <lineage>
        <taxon>Bacteria</taxon>
        <taxon>Pseudomonadati</taxon>
        <taxon>Pseudomonadota</taxon>
        <taxon>Gammaproteobacteria</taxon>
        <taxon>Cellvibrionales</taxon>
        <taxon>Halieaceae</taxon>
        <taxon>Seongchinamella</taxon>
    </lineage>
</organism>
<protein>
    <submittedName>
        <fullName evidence="2">Glutathione S-transferase family protein</fullName>
    </submittedName>
</protein>
<keyword evidence="3" id="KW-1185">Reference proteome</keyword>
<dbReference type="SUPFAM" id="SSF47616">
    <property type="entry name" value="GST C-terminal domain-like"/>
    <property type="match status" value="1"/>
</dbReference>
<evidence type="ECO:0000313" key="3">
    <source>
        <dbReference type="Proteomes" id="UP001143307"/>
    </source>
</evidence>
<dbReference type="InterPro" id="IPR036249">
    <property type="entry name" value="Thioredoxin-like_sf"/>
</dbReference>
<dbReference type="Gene3D" id="1.20.1050.10">
    <property type="match status" value="1"/>
</dbReference>